<dbReference type="KEGG" id="llh:I41_44280"/>
<feature type="transmembrane region" description="Helical" evidence="6">
    <location>
        <begin position="226"/>
        <end position="247"/>
    </location>
</feature>
<feature type="domain" description="Type II secretion system protein GspF" evidence="7">
    <location>
        <begin position="271"/>
        <end position="392"/>
    </location>
</feature>
<evidence type="ECO:0000256" key="5">
    <source>
        <dbReference type="ARBA" id="ARBA00023136"/>
    </source>
</evidence>
<evidence type="ECO:0000256" key="1">
    <source>
        <dbReference type="ARBA" id="ARBA00004651"/>
    </source>
</evidence>
<organism evidence="8 9">
    <name type="scientific">Lacipirellula limnantheis</name>
    <dbReference type="NCBI Taxonomy" id="2528024"/>
    <lineage>
        <taxon>Bacteria</taxon>
        <taxon>Pseudomonadati</taxon>
        <taxon>Planctomycetota</taxon>
        <taxon>Planctomycetia</taxon>
        <taxon>Pirellulales</taxon>
        <taxon>Lacipirellulaceae</taxon>
        <taxon>Lacipirellula</taxon>
    </lineage>
</organism>
<dbReference type="Proteomes" id="UP000317909">
    <property type="component" value="Chromosome"/>
</dbReference>
<evidence type="ECO:0000256" key="6">
    <source>
        <dbReference type="SAM" id="Phobius"/>
    </source>
</evidence>
<sequence length="402" mass="43767">MPRFHYQALNAEQELTIGEVEADAVALAITQLEANGLTVLSIGFATAETTAALMAQKQPLPTPRRKPPVIDAAQDESVLRSHLARTLERARPLTPALRAYAEEMPTGRRRRELAEVCGILARGDVEAATAALATMPEYWIPLIGSTARDNDSAAILRDFIAESQQADETRRQWWTLLAYPLFLIGFATLVLVLLAYMVVPTFQSIFEDFDLELPRLTMWTINVSDWITTGAPILLVAILLIAVAAAIKFGGPMLGEWFGNWFGRSTGVARFAASTADLLAGGIETPDALRIASRTAKGGPLRQASQRLAALLQSGDVAAAEQWRRPVTATVFYAVTAELPLDSRTQLLQEIANCYVDHARSRVSWSQGILGPLTIFIVGFVVAFVALSLFLPLINLINNLSG</sequence>
<keyword evidence="5 6" id="KW-0472">Membrane</keyword>
<keyword evidence="2" id="KW-1003">Cell membrane</keyword>
<dbReference type="InterPro" id="IPR003004">
    <property type="entry name" value="GspF/PilC"/>
</dbReference>
<feature type="transmembrane region" description="Helical" evidence="6">
    <location>
        <begin position="176"/>
        <end position="206"/>
    </location>
</feature>
<gene>
    <name evidence="8" type="primary">epsF_7</name>
    <name evidence="8" type="ORF">I41_44280</name>
</gene>
<dbReference type="InterPro" id="IPR018076">
    <property type="entry name" value="T2SS_GspF_dom"/>
</dbReference>
<keyword evidence="9" id="KW-1185">Reference proteome</keyword>
<dbReference type="PANTHER" id="PTHR30012">
    <property type="entry name" value="GENERAL SECRETION PATHWAY PROTEIN"/>
    <property type="match status" value="1"/>
</dbReference>
<dbReference type="Pfam" id="PF00482">
    <property type="entry name" value="T2SSF"/>
    <property type="match status" value="2"/>
</dbReference>
<protein>
    <submittedName>
        <fullName evidence="8">Type II secretion system protein F</fullName>
    </submittedName>
</protein>
<accession>A0A517U3L5</accession>
<dbReference type="RefSeq" id="WP_145434899.1">
    <property type="nucleotide sequence ID" value="NZ_CP036339.1"/>
</dbReference>
<feature type="transmembrane region" description="Helical" evidence="6">
    <location>
        <begin position="369"/>
        <end position="394"/>
    </location>
</feature>
<keyword evidence="3 6" id="KW-0812">Transmembrane</keyword>
<proteinExistence type="predicted"/>
<keyword evidence="4 6" id="KW-1133">Transmembrane helix</keyword>
<dbReference type="OrthoDB" id="257324at2"/>
<dbReference type="AlphaFoldDB" id="A0A517U3L5"/>
<evidence type="ECO:0000256" key="4">
    <source>
        <dbReference type="ARBA" id="ARBA00022989"/>
    </source>
</evidence>
<evidence type="ECO:0000313" key="8">
    <source>
        <dbReference type="EMBL" id="QDT75218.1"/>
    </source>
</evidence>
<evidence type="ECO:0000256" key="2">
    <source>
        <dbReference type="ARBA" id="ARBA00022475"/>
    </source>
</evidence>
<dbReference type="EMBL" id="CP036339">
    <property type="protein sequence ID" value="QDT75218.1"/>
    <property type="molecule type" value="Genomic_DNA"/>
</dbReference>
<evidence type="ECO:0000256" key="3">
    <source>
        <dbReference type="ARBA" id="ARBA00022692"/>
    </source>
</evidence>
<name>A0A517U3L5_9BACT</name>
<comment type="subcellular location">
    <subcellularLocation>
        <location evidence="1">Cell membrane</location>
        <topology evidence="1">Multi-pass membrane protein</topology>
    </subcellularLocation>
</comment>
<evidence type="ECO:0000259" key="7">
    <source>
        <dbReference type="Pfam" id="PF00482"/>
    </source>
</evidence>
<feature type="domain" description="Type II secretion system protein GspF" evidence="7">
    <location>
        <begin position="82"/>
        <end position="200"/>
    </location>
</feature>
<evidence type="ECO:0000313" key="9">
    <source>
        <dbReference type="Proteomes" id="UP000317909"/>
    </source>
</evidence>
<dbReference type="GO" id="GO:0005886">
    <property type="term" value="C:plasma membrane"/>
    <property type="evidence" value="ECO:0007669"/>
    <property type="project" value="UniProtKB-SubCell"/>
</dbReference>
<reference evidence="8 9" key="1">
    <citation type="submission" date="2019-02" db="EMBL/GenBank/DDBJ databases">
        <title>Deep-cultivation of Planctomycetes and their phenomic and genomic characterization uncovers novel biology.</title>
        <authorList>
            <person name="Wiegand S."/>
            <person name="Jogler M."/>
            <person name="Boedeker C."/>
            <person name="Pinto D."/>
            <person name="Vollmers J."/>
            <person name="Rivas-Marin E."/>
            <person name="Kohn T."/>
            <person name="Peeters S.H."/>
            <person name="Heuer A."/>
            <person name="Rast P."/>
            <person name="Oberbeckmann S."/>
            <person name="Bunk B."/>
            <person name="Jeske O."/>
            <person name="Meyerdierks A."/>
            <person name="Storesund J.E."/>
            <person name="Kallscheuer N."/>
            <person name="Luecker S."/>
            <person name="Lage O.M."/>
            <person name="Pohl T."/>
            <person name="Merkel B.J."/>
            <person name="Hornburger P."/>
            <person name="Mueller R.-W."/>
            <person name="Bruemmer F."/>
            <person name="Labrenz M."/>
            <person name="Spormann A.M."/>
            <person name="Op den Camp H."/>
            <person name="Overmann J."/>
            <person name="Amann R."/>
            <person name="Jetten M.S.M."/>
            <person name="Mascher T."/>
            <person name="Medema M.H."/>
            <person name="Devos D.P."/>
            <person name="Kaster A.-K."/>
            <person name="Ovreas L."/>
            <person name="Rohde M."/>
            <person name="Galperin M.Y."/>
            <person name="Jogler C."/>
        </authorList>
    </citation>
    <scope>NUCLEOTIDE SEQUENCE [LARGE SCALE GENOMIC DNA]</scope>
    <source>
        <strain evidence="8 9">I41</strain>
    </source>
</reference>
<dbReference type="PANTHER" id="PTHR30012:SF0">
    <property type="entry name" value="TYPE II SECRETION SYSTEM PROTEIN F-RELATED"/>
    <property type="match status" value="1"/>
</dbReference>